<reference evidence="2 3" key="1">
    <citation type="submission" date="2018-09" db="EMBL/GenBank/DDBJ databases">
        <title>Genomic investigation of the strawberry pathogen Phytophthora fragariae indicates pathogenicity is determined by transcriptional variation in three key races.</title>
        <authorList>
            <person name="Adams T.M."/>
            <person name="Armitage A.D."/>
            <person name="Sobczyk M.K."/>
            <person name="Bates H.J."/>
            <person name="Dunwell J.M."/>
            <person name="Nellist C.F."/>
            <person name="Harrison R.J."/>
        </authorList>
    </citation>
    <scope>NUCLEOTIDE SEQUENCE [LARGE SCALE GENOMIC DNA]</scope>
    <source>
        <strain evidence="2 3">NOV-77</strain>
    </source>
</reference>
<dbReference type="Proteomes" id="UP000486351">
    <property type="component" value="Unassembled WGS sequence"/>
</dbReference>
<feature type="region of interest" description="Disordered" evidence="1">
    <location>
        <begin position="34"/>
        <end position="73"/>
    </location>
</feature>
<evidence type="ECO:0000313" key="3">
    <source>
        <dbReference type="Proteomes" id="UP000486351"/>
    </source>
</evidence>
<comment type="caution">
    <text evidence="2">The sequence shown here is derived from an EMBL/GenBank/DDBJ whole genome shotgun (WGS) entry which is preliminary data.</text>
</comment>
<name>A0A6G0RN45_9STRA</name>
<dbReference type="EMBL" id="QXFY01000689">
    <property type="protein sequence ID" value="KAE9337852.1"/>
    <property type="molecule type" value="Genomic_DNA"/>
</dbReference>
<evidence type="ECO:0000313" key="2">
    <source>
        <dbReference type="EMBL" id="KAE9337852.1"/>
    </source>
</evidence>
<feature type="compositionally biased region" description="Polar residues" evidence="1">
    <location>
        <begin position="51"/>
        <end position="64"/>
    </location>
</feature>
<evidence type="ECO:0000256" key="1">
    <source>
        <dbReference type="SAM" id="MobiDB-lite"/>
    </source>
</evidence>
<protein>
    <submittedName>
        <fullName evidence="2">Uncharacterized protein</fullName>
    </submittedName>
</protein>
<proteinExistence type="predicted"/>
<organism evidence="2 3">
    <name type="scientific">Phytophthora fragariae</name>
    <dbReference type="NCBI Taxonomy" id="53985"/>
    <lineage>
        <taxon>Eukaryota</taxon>
        <taxon>Sar</taxon>
        <taxon>Stramenopiles</taxon>
        <taxon>Oomycota</taxon>
        <taxon>Peronosporomycetes</taxon>
        <taxon>Peronosporales</taxon>
        <taxon>Peronosporaceae</taxon>
        <taxon>Phytophthora</taxon>
    </lineage>
</organism>
<gene>
    <name evidence="2" type="ORF">PF008_g12328</name>
</gene>
<sequence length="73" mass="7648">MEGIAISARRQVPPSLQAAMGSIKASVDFHAGNEGVRGKARRTISGRDGWTSGQAEPQFPSAQSRGAAHSSDR</sequence>
<dbReference type="AlphaFoldDB" id="A0A6G0RN45"/>
<accession>A0A6G0RN45</accession>